<accession>A0A4R8R4L8</accession>
<dbReference type="EMBL" id="PECC01000027">
    <property type="protein sequence ID" value="TDZ51085.1"/>
    <property type="molecule type" value="Genomic_DNA"/>
</dbReference>
<feature type="transmembrane region" description="Helical" evidence="1">
    <location>
        <begin position="20"/>
        <end position="40"/>
    </location>
</feature>
<dbReference type="AlphaFoldDB" id="A0A4R8R4L8"/>
<keyword evidence="1" id="KW-0472">Membrane</keyword>
<name>A0A4R8R4L8_9MYCO</name>
<evidence type="ECO:0000313" key="2">
    <source>
        <dbReference type="EMBL" id="TDZ51085.1"/>
    </source>
</evidence>
<evidence type="ECO:0000256" key="1">
    <source>
        <dbReference type="SAM" id="Phobius"/>
    </source>
</evidence>
<sequence length="190" mass="20344">MESGPIDWCLYILATSVNWGTVANFLAAAGAVGAAVVALTSRPANRRDRQLEHERTARAQARLATVRVIHETIDELLGAVSNQQREDPKVTIRISNNGGAAVLGVVPALAYDRRSPAVKTNEFEMVDGPAIANNPPPQVIPAGCSVQYEAKFPGPQKPPPYYEVEALAAFEDGTGTRWRISALGTTEHTG</sequence>
<gene>
    <name evidence="2" type="ORF">CCUG63697_02601</name>
</gene>
<keyword evidence="1" id="KW-0812">Transmembrane</keyword>
<comment type="caution">
    <text evidence="2">The sequence shown here is derived from an EMBL/GenBank/DDBJ whole genome shotgun (WGS) entry which is preliminary data.</text>
</comment>
<proteinExistence type="predicted"/>
<dbReference type="RefSeq" id="WP_134049404.1">
    <property type="nucleotide sequence ID" value="NZ_PECB01000003.1"/>
</dbReference>
<reference evidence="2 3" key="1">
    <citation type="journal article" date="2019" name="Sci. Rep.">
        <title>Extended insight into the Mycobacterium chelonae-abscessus complex through whole genome sequencing of Mycobacterium salmoniphilum outbreak and Mycobacterium salmoniphilum-like strains.</title>
        <authorList>
            <person name="Behra P.R.K."/>
            <person name="Das S."/>
            <person name="Pettersson B.M.F."/>
            <person name="Shirreff L."/>
            <person name="DuCote T."/>
            <person name="Jacobsson K.G."/>
            <person name="Ennis D.G."/>
            <person name="Kirsebom L.A."/>
        </authorList>
    </citation>
    <scope>NUCLEOTIDE SEQUENCE [LARGE SCALE GENOMIC DNA]</scope>
    <source>
        <strain evidence="2 3">CCUG 63697</strain>
    </source>
</reference>
<protein>
    <submittedName>
        <fullName evidence="2">Uncharacterized protein</fullName>
    </submittedName>
</protein>
<dbReference type="Proteomes" id="UP000295165">
    <property type="component" value="Unassembled WGS sequence"/>
</dbReference>
<organism evidence="2 3">
    <name type="scientific">Mycobacteroides franklinii</name>
    <dbReference type="NCBI Taxonomy" id="948102"/>
    <lineage>
        <taxon>Bacteria</taxon>
        <taxon>Bacillati</taxon>
        <taxon>Actinomycetota</taxon>
        <taxon>Actinomycetes</taxon>
        <taxon>Mycobacteriales</taxon>
        <taxon>Mycobacteriaceae</taxon>
        <taxon>Mycobacteroides</taxon>
    </lineage>
</organism>
<keyword evidence="3" id="KW-1185">Reference proteome</keyword>
<keyword evidence="1" id="KW-1133">Transmembrane helix</keyword>
<evidence type="ECO:0000313" key="3">
    <source>
        <dbReference type="Proteomes" id="UP000295165"/>
    </source>
</evidence>